<dbReference type="InterPro" id="IPR050832">
    <property type="entry name" value="Bact_Acetyltransf"/>
</dbReference>
<evidence type="ECO:0000313" key="5">
    <source>
        <dbReference type="Proteomes" id="UP001589628"/>
    </source>
</evidence>
<dbReference type="PANTHER" id="PTHR43877">
    <property type="entry name" value="AMINOALKYLPHOSPHONATE N-ACETYLTRANSFERASE-RELATED-RELATED"/>
    <property type="match status" value="1"/>
</dbReference>
<dbReference type="EC" id="2.3.-.-" evidence="4"/>
<feature type="domain" description="N-acetyltransferase" evidence="3">
    <location>
        <begin position="1"/>
        <end position="170"/>
    </location>
</feature>
<name>A0ABV5ZEM7_9GAMM</name>
<keyword evidence="1 4" id="KW-0808">Transferase</keyword>
<dbReference type="PROSITE" id="PS51186">
    <property type="entry name" value="GNAT"/>
    <property type="match status" value="1"/>
</dbReference>
<proteinExistence type="predicted"/>
<protein>
    <submittedName>
        <fullName evidence="4">GNAT family N-acetyltransferase</fullName>
        <ecNumber evidence="4">2.3.-.-</ecNumber>
    </submittedName>
</protein>
<sequence>MNLPRLATTADAEAIAALHTLSWQQTYAAIHSARYLHEQLPGEQRQQWQARLASPSPGEQIWLLEEDGRLQGFLSLKPEAEPEWGALLDNLHVHPDFHGQGLGYQLFIHACQWLHQQGKNNLHLWVFAQNRSAIATYQRWGAEHVESLEEALPDGRVAEAWRMFWPQLPL</sequence>
<keyword evidence="5" id="KW-1185">Reference proteome</keyword>
<dbReference type="Gene3D" id="3.40.630.30">
    <property type="match status" value="1"/>
</dbReference>
<evidence type="ECO:0000313" key="4">
    <source>
        <dbReference type="EMBL" id="MFB9887736.1"/>
    </source>
</evidence>
<reference evidence="4 5" key="1">
    <citation type="submission" date="2024-09" db="EMBL/GenBank/DDBJ databases">
        <authorList>
            <person name="Sun Q."/>
            <person name="Mori K."/>
        </authorList>
    </citation>
    <scope>NUCLEOTIDE SEQUENCE [LARGE SCALE GENOMIC DNA]</scope>
    <source>
        <strain evidence="4 5">ATCC 51285</strain>
    </source>
</reference>
<keyword evidence="2 4" id="KW-0012">Acyltransferase</keyword>
<accession>A0ABV5ZEM7</accession>
<dbReference type="EMBL" id="JBHLZN010000006">
    <property type="protein sequence ID" value="MFB9887736.1"/>
    <property type="molecule type" value="Genomic_DNA"/>
</dbReference>
<dbReference type="CDD" id="cd04301">
    <property type="entry name" value="NAT_SF"/>
    <property type="match status" value="1"/>
</dbReference>
<dbReference type="InterPro" id="IPR016181">
    <property type="entry name" value="Acyl_CoA_acyltransferase"/>
</dbReference>
<dbReference type="Proteomes" id="UP001589628">
    <property type="component" value="Unassembled WGS sequence"/>
</dbReference>
<evidence type="ECO:0000256" key="2">
    <source>
        <dbReference type="ARBA" id="ARBA00023315"/>
    </source>
</evidence>
<dbReference type="Pfam" id="PF00583">
    <property type="entry name" value="Acetyltransf_1"/>
    <property type="match status" value="1"/>
</dbReference>
<evidence type="ECO:0000259" key="3">
    <source>
        <dbReference type="PROSITE" id="PS51186"/>
    </source>
</evidence>
<dbReference type="InterPro" id="IPR000182">
    <property type="entry name" value="GNAT_dom"/>
</dbReference>
<gene>
    <name evidence="4" type="ORF">ACFFLH_15070</name>
</gene>
<evidence type="ECO:0000256" key="1">
    <source>
        <dbReference type="ARBA" id="ARBA00022679"/>
    </source>
</evidence>
<dbReference type="GO" id="GO:0016746">
    <property type="term" value="F:acyltransferase activity"/>
    <property type="evidence" value="ECO:0007669"/>
    <property type="project" value="UniProtKB-KW"/>
</dbReference>
<dbReference type="SUPFAM" id="SSF55729">
    <property type="entry name" value="Acyl-CoA N-acyltransferases (Nat)"/>
    <property type="match status" value="1"/>
</dbReference>
<organism evidence="4 5">
    <name type="scientific">Balneatrix alpica</name>
    <dbReference type="NCBI Taxonomy" id="75684"/>
    <lineage>
        <taxon>Bacteria</taxon>
        <taxon>Pseudomonadati</taxon>
        <taxon>Pseudomonadota</taxon>
        <taxon>Gammaproteobacteria</taxon>
        <taxon>Oceanospirillales</taxon>
        <taxon>Balneatrichaceae</taxon>
        <taxon>Balneatrix</taxon>
    </lineage>
</organism>
<comment type="caution">
    <text evidence="4">The sequence shown here is derived from an EMBL/GenBank/DDBJ whole genome shotgun (WGS) entry which is preliminary data.</text>
</comment>
<dbReference type="RefSeq" id="WP_027312641.1">
    <property type="nucleotide sequence ID" value="NZ_JAUESS010000015.1"/>
</dbReference>